<protein>
    <submittedName>
        <fullName evidence="6">Sensor histidine kinase</fullName>
    </submittedName>
</protein>
<organism evidence="6 7">
    <name type="scientific">Gordonia asplenii</name>
    <dbReference type="NCBI Taxonomy" id="2725283"/>
    <lineage>
        <taxon>Bacteria</taxon>
        <taxon>Bacillati</taxon>
        <taxon>Actinomycetota</taxon>
        <taxon>Actinomycetes</taxon>
        <taxon>Mycobacteriales</taxon>
        <taxon>Gordoniaceae</taxon>
        <taxon>Gordonia</taxon>
    </lineage>
</organism>
<proteinExistence type="predicted"/>
<dbReference type="AlphaFoldDB" id="A0A848KXH5"/>
<dbReference type="InterPro" id="IPR050482">
    <property type="entry name" value="Sensor_HK_TwoCompSys"/>
</dbReference>
<feature type="transmembrane region" description="Helical" evidence="4">
    <location>
        <begin position="78"/>
        <end position="100"/>
    </location>
</feature>
<keyword evidence="1" id="KW-0808">Transferase</keyword>
<keyword evidence="4" id="KW-0472">Membrane</keyword>
<evidence type="ECO:0000256" key="2">
    <source>
        <dbReference type="ARBA" id="ARBA00022777"/>
    </source>
</evidence>
<dbReference type="InterPro" id="IPR005467">
    <property type="entry name" value="His_kinase_dom"/>
</dbReference>
<dbReference type="Gene3D" id="1.20.5.1930">
    <property type="match status" value="1"/>
</dbReference>
<evidence type="ECO:0000256" key="3">
    <source>
        <dbReference type="ARBA" id="ARBA00023012"/>
    </source>
</evidence>
<dbReference type="SUPFAM" id="SSF55874">
    <property type="entry name" value="ATPase domain of HSP90 chaperone/DNA topoisomerase II/histidine kinase"/>
    <property type="match status" value="1"/>
</dbReference>
<dbReference type="InterPro" id="IPR017205">
    <property type="entry name" value="Sig_transdc_His_kinase_ChrS"/>
</dbReference>
<keyword evidence="4" id="KW-0812">Transmembrane</keyword>
<feature type="domain" description="Histidine kinase" evidence="5">
    <location>
        <begin position="290"/>
        <end position="384"/>
    </location>
</feature>
<dbReference type="GO" id="GO:0000155">
    <property type="term" value="F:phosphorelay sensor kinase activity"/>
    <property type="evidence" value="ECO:0007669"/>
    <property type="project" value="InterPro"/>
</dbReference>
<dbReference type="Proteomes" id="UP000550729">
    <property type="component" value="Unassembled WGS sequence"/>
</dbReference>
<comment type="caution">
    <text evidence="6">The sequence shown here is derived from an EMBL/GenBank/DDBJ whole genome shotgun (WGS) entry which is preliminary data.</text>
</comment>
<sequence>MHDSPLTPVFATLRLCLHALVLALAAVVVVRAAAESGPHRTAVIVVTLAWLACYALGAGLRRRPSWTLTWLGVLSAGWLALVVLTPDAGYLAFALFFLYLHLLPRRAGLVAVTAATVASIAGFLAHSGFTAAAVIGPTLGAAVAVTIASGYARLYAEVIDRERLIAELREARAELAAQQHAAGILAERERLAGEIHDTVAQSLSSIGMLIHAAARTVDAPELALAGQATADALGETRALIDGLAPASLRERSLVAALQRITASNAGHGVEVRLRVDGEPRRVSMPIEAALVRITQSLLANVVQHSRAASAHVTLTYSADSIHLDVADDGAGFDVGAVLDTQTSHRPGSLGLRLVGQRVTDLGGDFSVESDDGGSVVAVSFPLDDGAGQDSR</sequence>
<dbReference type="InterPro" id="IPR036890">
    <property type="entry name" value="HATPase_C_sf"/>
</dbReference>
<dbReference type="RefSeq" id="WP_170193402.1">
    <property type="nucleotide sequence ID" value="NZ_JABBNB010000005.1"/>
</dbReference>
<dbReference type="InterPro" id="IPR011712">
    <property type="entry name" value="Sig_transdc_His_kin_sub3_dim/P"/>
</dbReference>
<dbReference type="GO" id="GO:0046983">
    <property type="term" value="F:protein dimerization activity"/>
    <property type="evidence" value="ECO:0007669"/>
    <property type="project" value="InterPro"/>
</dbReference>
<dbReference type="EMBL" id="JABBNB010000005">
    <property type="protein sequence ID" value="NMO00901.1"/>
    <property type="molecule type" value="Genomic_DNA"/>
</dbReference>
<dbReference type="SMART" id="SM00387">
    <property type="entry name" value="HATPase_c"/>
    <property type="match status" value="1"/>
</dbReference>
<dbReference type="CDD" id="cd16917">
    <property type="entry name" value="HATPase_UhpB-NarQ-NarX-like"/>
    <property type="match status" value="1"/>
</dbReference>
<dbReference type="GO" id="GO:0016020">
    <property type="term" value="C:membrane"/>
    <property type="evidence" value="ECO:0007669"/>
    <property type="project" value="InterPro"/>
</dbReference>
<keyword evidence="3" id="KW-0902">Two-component regulatory system</keyword>
<feature type="transmembrane region" description="Helical" evidence="4">
    <location>
        <begin position="12"/>
        <end position="34"/>
    </location>
</feature>
<evidence type="ECO:0000259" key="5">
    <source>
        <dbReference type="PROSITE" id="PS50109"/>
    </source>
</evidence>
<keyword evidence="2 6" id="KW-0418">Kinase</keyword>
<dbReference type="InterPro" id="IPR003594">
    <property type="entry name" value="HATPase_dom"/>
</dbReference>
<feature type="transmembrane region" description="Helical" evidence="4">
    <location>
        <begin position="41"/>
        <end position="58"/>
    </location>
</feature>
<evidence type="ECO:0000313" key="6">
    <source>
        <dbReference type="EMBL" id="NMO00901.1"/>
    </source>
</evidence>
<name>A0A848KXH5_9ACTN</name>
<evidence type="ECO:0000256" key="1">
    <source>
        <dbReference type="ARBA" id="ARBA00022679"/>
    </source>
</evidence>
<keyword evidence="7" id="KW-1185">Reference proteome</keyword>
<evidence type="ECO:0000313" key="7">
    <source>
        <dbReference type="Proteomes" id="UP000550729"/>
    </source>
</evidence>
<feature type="transmembrane region" description="Helical" evidence="4">
    <location>
        <begin position="131"/>
        <end position="154"/>
    </location>
</feature>
<evidence type="ECO:0000256" key="4">
    <source>
        <dbReference type="SAM" id="Phobius"/>
    </source>
</evidence>
<dbReference type="PANTHER" id="PTHR24421">
    <property type="entry name" value="NITRATE/NITRITE SENSOR PROTEIN NARX-RELATED"/>
    <property type="match status" value="1"/>
</dbReference>
<feature type="transmembrane region" description="Helical" evidence="4">
    <location>
        <begin position="107"/>
        <end position="125"/>
    </location>
</feature>
<reference evidence="6 7" key="1">
    <citation type="submission" date="2020-04" db="EMBL/GenBank/DDBJ databases">
        <title>Gordonia sp. nov. TBRC 11910.</title>
        <authorList>
            <person name="Suriyachadkun C."/>
        </authorList>
    </citation>
    <scope>NUCLEOTIDE SEQUENCE [LARGE SCALE GENOMIC DNA]</scope>
    <source>
        <strain evidence="6 7">TBRC 11910</strain>
    </source>
</reference>
<dbReference type="PROSITE" id="PS50109">
    <property type="entry name" value="HIS_KIN"/>
    <property type="match status" value="1"/>
</dbReference>
<keyword evidence="4" id="KW-1133">Transmembrane helix</keyword>
<accession>A0A848KXH5</accession>
<dbReference type="Gene3D" id="3.30.565.10">
    <property type="entry name" value="Histidine kinase-like ATPase, C-terminal domain"/>
    <property type="match status" value="1"/>
</dbReference>
<dbReference type="Pfam" id="PF02518">
    <property type="entry name" value="HATPase_c"/>
    <property type="match status" value="1"/>
</dbReference>
<dbReference type="PANTHER" id="PTHR24421:SF62">
    <property type="entry name" value="SENSORY TRANSDUCTION HISTIDINE KINASE"/>
    <property type="match status" value="1"/>
</dbReference>
<dbReference type="PIRSF" id="PIRSF037434">
    <property type="entry name" value="STHK_ChrS"/>
    <property type="match status" value="1"/>
</dbReference>
<dbReference type="Pfam" id="PF07730">
    <property type="entry name" value="HisKA_3"/>
    <property type="match status" value="1"/>
</dbReference>
<gene>
    <name evidence="6" type="ORF">HH308_06695</name>
</gene>